<evidence type="ECO:0000313" key="2">
    <source>
        <dbReference type="EMBL" id="MBX52640.1"/>
    </source>
</evidence>
<evidence type="ECO:0000256" key="1">
    <source>
        <dbReference type="SAM" id="MobiDB-lite"/>
    </source>
</evidence>
<accession>A0A2P2PD13</accession>
<feature type="compositionally biased region" description="Polar residues" evidence="1">
    <location>
        <begin position="1"/>
        <end position="11"/>
    </location>
</feature>
<proteinExistence type="predicted"/>
<organism evidence="2">
    <name type="scientific">Rhizophora mucronata</name>
    <name type="common">Asiatic mangrove</name>
    <dbReference type="NCBI Taxonomy" id="61149"/>
    <lineage>
        <taxon>Eukaryota</taxon>
        <taxon>Viridiplantae</taxon>
        <taxon>Streptophyta</taxon>
        <taxon>Embryophyta</taxon>
        <taxon>Tracheophyta</taxon>
        <taxon>Spermatophyta</taxon>
        <taxon>Magnoliopsida</taxon>
        <taxon>eudicotyledons</taxon>
        <taxon>Gunneridae</taxon>
        <taxon>Pentapetalae</taxon>
        <taxon>rosids</taxon>
        <taxon>fabids</taxon>
        <taxon>Malpighiales</taxon>
        <taxon>Rhizophoraceae</taxon>
        <taxon>Rhizophora</taxon>
    </lineage>
</organism>
<feature type="region of interest" description="Disordered" evidence="1">
    <location>
        <begin position="1"/>
        <end position="30"/>
    </location>
</feature>
<dbReference type="EMBL" id="GGEC01072156">
    <property type="protein sequence ID" value="MBX52640.1"/>
    <property type="molecule type" value="Transcribed_RNA"/>
</dbReference>
<sequence>MWPMNQCSESANIEHSDVRSRTSSQMYDTN</sequence>
<feature type="compositionally biased region" description="Polar residues" evidence="1">
    <location>
        <begin position="21"/>
        <end position="30"/>
    </location>
</feature>
<name>A0A2P2PD13_RHIMU</name>
<dbReference type="AlphaFoldDB" id="A0A2P2PD13"/>
<protein>
    <submittedName>
        <fullName evidence="2">Uncharacterized protein</fullName>
    </submittedName>
</protein>
<reference evidence="2" key="1">
    <citation type="submission" date="2018-02" db="EMBL/GenBank/DDBJ databases">
        <title>Rhizophora mucronata_Transcriptome.</title>
        <authorList>
            <person name="Meera S.P."/>
            <person name="Sreeshan A."/>
            <person name="Augustine A."/>
        </authorList>
    </citation>
    <scope>NUCLEOTIDE SEQUENCE</scope>
    <source>
        <tissue evidence="2">Leaf</tissue>
    </source>
</reference>